<dbReference type="AlphaFoldDB" id="A0AAD9BY94"/>
<sequence length="263" mass="29363">MGASQNEEHAANHTPLTLADMEKLFLSMEERIISKLSVQLSADRATIDRHDQTIQGMEVALNGMETRLQTVESTCTALSRENESLKFKVDDLENRSRRNNIRITGVPEKVEGPQPTAFMELFLAETFGAEAFPSPPAVDRAHRVATARKTQSDTPRPFIARIHNFQTKERILKLAREAGPLSFRGCNIHIFPDYSVEVSKKRATYAAVKSELRNAGLEYRMFFPAKLQVTDKNGQKLIFFSPGEVSSFLHSGRSGASSSQPIP</sequence>
<comment type="caution">
    <text evidence="1">The sequence shown here is derived from an EMBL/GenBank/DDBJ whole genome shotgun (WGS) entry which is preliminary data.</text>
</comment>
<dbReference type="Gene3D" id="1.20.5.340">
    <property type="match status" value="1"/>
</dbReference>
<evidence type="ECO:0000313" key="1">
    <source>
        <dbReference type="EMBL" id="KAK1892450.1"/>
    </source>
</evidence>
<dbReference type="Proteomes" id="UP001228049">
    <property type="component" value="Unassembled WGS sequence"/>
</dbReference>
<dbReference type="Gene3D" id="3.30.70.1820">
    <property type="entry name" value="L1 transposable element, RRM domain"/>
    <property type="match status" value="1"/>
</dbReference>
<dbReference type="PANTHER" id="PTHR11505">
    <property type="entry name" value="L1 TRANSPOSABLE ELEMENT-RELATED"/>
    <property type="match status" value="1"/>
</dbReference>
<dbReference type="InterPro" id="IPR004244">
    <property type="entry name" value="Transposase_22"/>
</dbReference>
<accession>A0AAD9BY94</accession>
<organism evidence="1 2">
    <name type="scientific">Dissostichus eleginoides</name>
    <name type="common">Patagonian toothfish</name>
    <name type="synonym">Dissostichus amissus</name>
    <dbReference type="NCBI Taxonomy" id="100907"/>
    <lineage>
        <taxon>Eukaryota</taxon>
        <taxon>Metazoa</taxon>
        <taxon>Chordata</taxon>
        <taxon>Craniata</taxon>
        <taxon>Vertebrata</taxon>
        <taxon>Euteleostomi</taxon>
        <taxon>Actinopterygii</taxon>
        <taxon>Neopterygii</taxon>
        <taxon>Teleostei</taxon>
        <taxon>Neoteleostei</taxon>
        <taxon>Acanthomorphata</taxon>
        <taxon>Eupercaria</taxon>
        <taxon>Perciformes</taxon>
        <taxon>Notothenioidei</taxon>
        <taxon>Nototheniidae</taxon>
        <taxon>Dissostichus</taxon>
    </lineage>
</organism>
<evidence type="ECO:0000313" key="2">
    <source>
        <dbReference type="Proteomes" id="UP001228049"/>
    </source>
</evidence>
<gene>
    <name evidence="1" type="ORF">KUDE01_007525</name>
</gene>
<dbReference type="EMBL" id="JASDAP010000013">
    <property type="protein sequence ID" value="KAK1892450.1"/>
    <property type="molecule type" value="Genomic_DNA"/>
</dbReference>
<proteinExistence type="predicted"/>
<protein>
    <submittedName>
        <fullName evidence="1">LINE-1 retrotransposable element ORF1 protein</fullName>
    </submittedName>
</protein>
<name>A0AAD9BY94_DISEL</name>
<reference evidence="1" key="1">
    <citation type="submission" date="2023-04" db="EMBL/GenBank/DDBJ databases">
        <title>Chromosome-level genome of Chaenocephalus aceratus.</title>
        <authorList>
            <person name="Park H."/>
        </authorList>
    </citation>
    <scope>NUCLEOTIDE SEQUENCE</scope>
    <source>
        <strain evidence="1">DE</strain>
        <tissue evidence="1">Muscle</tissue>
    </source>
</reference>
<keyword evidence="2" id="KW-1185">Reference proteome</keyword>